<dbReference type="InterPro" id="IPR036188">
    <property type="entry name" value="FAD/NAD-bd_sf"/>
</dbReference>
<organism evidence="12 13">
    <name type="scientific">Geosmithia morbida</name>
    <dbReference type="NCBI Taxonomy" id="1094350"/>
    <lineage>
        <taxon>Eukaryota</taxon>
        <taxon>Fungi</taxon>
        <taxon>Dikarya</taxon>
        <taxon>Ascomycota</taxon>
        <taxon>Pezizomycotina</taxon>
        <taxon>Sordariomycetes</taxon>
        <taxon>Hypocreomycetidae</taxon>
        <taxon>Hypocreales</taxon>
        <taxon>Bionectriaceae</taxon>
        <taxon>Geosmithia</taxon>
    </lineage>
</organism>
<dbReference type="RefSeq" id="XP_035320050.1">
    <property type="nucleotide sequence ID" value="XM_035463786.1"/>
</dbReference>
<keyword evidence="7" id="KW-0521">NADP</keyword>
<gene>
    <name evidence="12" type="ORF">GMORB2_1805</name>
</gene>
<comment type="similarity">
    <text evidence="3">Belongs to the lysine N(6)-hydroxylase/L-ornithine N(5)-oxygenase family.</text>
</comment>
<evidence type="ECO:0000256" key="2">
    <source>
        <dbReference type="ARBA" id="ARBA00004924"/>
    </source>
</evidence>
<comment type="caution">
    <text evidence="12">The sequence shown here is derived from an EMBL/GenBank/DDBJ whole genome shotgun (WGS) entry which is preliminary data.</text>
</comment>
<dbReference type="Proteomes" id="UP000749293">
    <property type="component" value="Unassembled WGS sequence"/>
</dbReference>
<dbReference type="GO" id="GO:0016491">
    <property type="term" value="F:oxidoreductase activity"/>
    <property type="evidence" value="ECO:0007669"/>
    <property type="project" value="UniProtKB-KW"/>
</dbReference>
<comment type="catalytic activity">
    <reaction evidence="10">
        <text>L-ornithine + NADH + O2 = N(5)-hydroxy-L-ornithine + NAD(+) + H2O</text>
        <dbReference type="Rhea" id="RHEA:41512"/>
        <dbReference type="ChEBI" id="CHEBI:15377"/>
        <dbReference type="ChEBI" id="CHEBI:15379"/>
        <dbReference type="ChEBI" id="CHEBI:46911"/>
        <dbReference type="ChEBI" id="CHEBI:57540"/>
        <dbReference type="ChEBI" id="CHEBI:57945"/>
        <dbReference type="ChEBI" id="CHEBI:78275"/>
        <dbReference type="EC" id="1.14.13.196"/>
    </reaction>
</comment>
<evidence type="ECO:0000256" key="7">
    <source>
        <dbReference type="ARBA" id="ARBA00022857"/>
    </source>
</evidence>
<evidence type="ECO:0000256" key="3">
    <source>
        <dbReference type="ARBA" id="ARBA00007588"/>
    </source>
</evidence>
<dbReference type="AlphaFoldDB" id="A0A9P5CZB7"/>
<keyword evidence="13" id="KW-1185">Reference proteome</keyword>
<evidence type="ECO:0000256" key="5">
    <source>
        <dbReference type="ARBA" id="ARBA00022630"/>
    </source>
</evidence>
<evidence type="ECO:0000256" key="6">
    <source>
        <dbReference type="ARBA" id="ARBA00022827"/>
    </source>
</evidence>
<dbReference type="Pfam" id="PF13434">
    <property type="entry name" value="Lys_Orn_oxgnase"/>
    <property type="match status" value="1"/>
</dbReference>
<comment type="cofactor">
    <cofactor evidence="1">
        <name>FAD</name>
        <dbReference type="ChEBI" id="CHEBI:57692"/>
    </cofactor>
</comment>
<dbReference type="SUPFAM" id="SSF51905">
    <property type="entry name" value="FAD/NAD(P)-binding domain"/>
    <property type="match status" value="2"/>
</dbReference>
<dbReference type="Gene3D" id="3.50.50.60">
    <property type="entry name" value="FAD/NAD(P)-binding domain"/>
    <property type="match status" value="1"/>
</dbReference>
<feature type="region of interest" description="Disordered" evidence="11">
    <location>
        <begin position="1"/>
        <end position="89"/>
    </location>
</feature>
<accession>A0A9P5CZB7</accession>
<sequence length="560" mass="61178">MAPHSEEVLEAPTNGSVANGSSVNGFSANGSSANGSSTNGSSTNGSSTTVHNTYTNGASSTPAPAPVVSKVQPQKPQYKERSAYLTPSDDDSAEHDLICVGFGPASLAIAVAMHDALAAGKKLKADGTTPRVLFIEKQTSFSWHAGMLLPGARMQISFIKDLATLRDPRSEFTFLNYLHRQGRLVDFTNLSTFLPARAEYEDYMRWAASFFDPVVRYGNEVLGVTRDGGATTDVKNFVVETRNIDTGRIQSFRGRNIVFATGGQPSLPPTFPQKHPRVIHSSQYAKVIPHLLPNTQAPYRVAVVGAGQSAAEIFHNVQKIYPNSQTRLIMRQEFLRPSDDSPFVNSVFNPEYIDLMFPRSAAHRHNLLAEARATNYGVVRLELIEELYETMYHQRRVLGVDSKAWPHQILGGHQIKSIEPRADGIIDLHIGSLADVLAEGASSVDEAFEADLVIAATGYKRTCHVDMLRDTWSLLPKKGSRSDPTYSKGITGWDVPTDEGERKMAVDREYRVRFKPGAVAEGSGVYLQGCCEGTHGLSDTLLSVLSTRSGEMVESIFGKN</sequence>
<reference evidence="12" key="1">
    <citation type="submission" date="2020-03" db="EMBL/GenBank/DDBJ databases">
        <title>Site-based positive gene gene selection in Geosmithia morbida across the United States reveals a broad range of putative effectors and factors for local host and environmental adapation.</title>
        <authorList>
            <person name="Onufrak A."/>
            <person name="Murdoch R.W."/>
            <person name="Gazis R."/>
            <person name="Huff M."/>
            <person name="Staton M."/>
            <person name="Klingeman W."/>
            <person name="Hadziabdic D."/>
        </authorList>
    </citation>
    <scope>NUCLEOTIDE SEQUENCE</scope>
    <source>
        <strain evidence="12">1262</strain>
    </source>
</reference>
<protein>
    <recommendedName>
        <fullName evidence="4">L-ornithine N(5)-monooxygenase [NAD(P)H]</fullName>
        <ecNumber evidence="4">1.14.13.196</ecNumber>
    </recommendedName>
</protein>
<keyword evidence="6" id="KW-0274">FAD</keyword>
<evidence type="ECO:0000256" key="4">
    <source>
        <dbReference type="ARBA" id="ARBA00012881"/>
    </source>
</evidence>
<evidence type="ECO:0000256" key="9">
    <source>
        <dbReference type="ARBA" id="ARBA00047598"/>
    </source>
</evidence>
<comment type="pathway">
    <text evidence="2">Siderophore biosynthesis.</text>
</comment>
<dbReference type="OrthoDB" id="3519933at2759"/>
<evidence type="ECO:0000313" key="13">
    <source>
        <dbReference type="Proteomes" id="UP000749293"/>
    </source>
</evidence>
<evidence type="ECO:0000256" key="1">
    <source>
        <dbReference type="ARBA" id="ARBA00001974"/>
    </source>
</evidence>
<dbReference type="PRINTS" id="PR00368">
    <property type="entry name" value="FADPNR"/>
</dbReference>
<feature type="compositionally biased region" description="Low complexity" evidence="11">
    <location>
        <begin position="18"/>
        <end position="49"/>
    </location>
</feature>
<evidence type="ECO:0000256" key="11">
    <source>
        <dbReference type="SAM" id="MobiDB-lite"/>
    </source>
</evidence>
<evidence type="ECO:0000256" key="10">
    <source>
        <dbReference type="ARBA" id="ARBA00049248"/>
    </source>
</evidence>
<dbReference type="GeneID" id="55968035"/>
<feature type="compositionally biased region" description="Polar residues" evidence="11">
    <location>
        <begin position="50"/>
        <end position="62"/>
    </location>
</feature>
<keyword evidence="8" id="KW-0560">Oxidoreductase</keyword>
<dbReference type="PANTHER" id="PTHR42802">
    <property type="entry name" value="MONOOXYGENASE"/>
    <property type="match status" value="1"/>
</dbReference>
<evidence type="ECO:0000256" key="8">
    <source>
        <dbReference type="ARBA" id="ARBA00023002"/>
    </source>
</evidence>
<comment type="catalytic activity">
    <reaction evidence="9">
        <text>L-ornithine + NADPH + O2 = N(5)-hydroxy-L-ornithine + NADP(+) + H2O</text>
        <dbReference type="Rhea" id="RHEA:41508"/>
        <dbReference type="ChEBI" id="CHEBI:15377"/>
        <dbReference type="ChEBI" id="CHEBI:15379"/>
        <dbReference type="ChEBI" id="CHEBI:46911"/>
        <dbReference type="ChEBI" id="CHEBI:57783"/>
        <dbReference type="ChEBI" id="CHEBI:58349"/>
        <dbReference type="ChEBI" id="CHEBI:78275"/>
        <dbReference type="EC" id="1.14.13.196"/>
    </reaction>
</comment>
<dbReference type="EC" id="1.14.13.196" evidence="4"/>
<evidence type="ECO:0000313" key="12">
    <source>
        <dbReference type="EMBL" id="KAF4121398.1"/>
    </source>
</evidence>
<dbReference type="InterPro" id="IPR025700">
    <property type="entry name" value="Lys/Orn_oxygenase"/>
</dbReference>
<proteinExistence type="inferred from homology"/>
<name>A0A9P5CZB7_9HYPO</name>
<dbReference type="PANTHER" id="PTHR42802:SF1">
    <property type="entry name" value="L-ORNITHINE N(5)-MONOOXYGENASE"/>
    <property type="match status" value="1"/>
</dbReference>
<keyword evidence="5" id="KW-0285">Flavoprotein</keyword>
<dbReference type="GO" id="GO:0006879">
    <property type="term" value="P:intracellular iron ion homeostasis"/>
    <property type="evidence" value="ECO:0007669"/>
    <property type="project" value="TreeGrafter"/>
</dbReference>
<dbReference type="EMBL" id="JAANYQ010000012">
    <property type="protein sequence ID" value="KAF4121398.1"/>
    <property type="molecule type" value="Genomic_DNA"/>
</dbReference>